<evidence type="ECO:0000313" key="2">
    <source>
        <dbReference type="Proteomes" id="UP000037178"/>
    </source>
</evidence>
<dbReference type="AlphaFoldDB" id="A0A0J9H0J7"/>
<gene>
    <name evidence="1" type="ORF">AIOL_004239</name>
</gene>
<organism evidence="1 2">
    <name type="scientific">Candidatus Rhodobacter oscarellae</name>
    <dbReference type="NCBI Taxonomy" id="1675527"/>
    <lineage>
        <taxon>Bacteria</taxon>
        <taxon>Pseudomonadati</taxon>
        <taxon>Pseudomonadota</taxon>
        <taxon>Alphaproteobacteria</taxon>
        <taxon>Rhodobacterales</taxon>
        <taxon>Rhodobacter group</taxon>
        <taxon>Rhodobacter</taxon>
    </lineage>
</organism>
<reference evidence="1 2" key="1">
    <citation type="submission" date="2015-06" db="EMBL/GenBank/DDBJ databases">
        <title>Draft genome sequence of an Alphaproteobacteria species associated to the Mediterranean sponge Oscarella lobularis.</title>
        <authorList>
            <person name="Jourda C."/>
            <person name="Santini S."/>
            <person name="Claverie J.-M."/>
        </authorList>
    </citation>
    <scope>NUCLEOTIDE SEQUENCE [LARGE SCALE GENOMIC DNA]</scope>
    <source>
        <strain evidence="1">IGS</strain>
    </source>
</reference>
<proteinExistence type="predicted"/>
<name>A0A0J9H0J7_9RHOB</name>
<protein>
    <submittedName>
        <fullName evidence="1">Uncharacterized protein</fullName>
    </submittedName>
</protein>
<dbReference type="EMBL" id="LFTY01000002">
    <property type="protein sequence ID" value="KMW59258.1"/>
    <property type="molecule type" value="Genomic_DNA"/>
</dbReference>
<sequence length="63" mass="7322">MRQAVSRDLHRYVRDVTVDDLRNSQVAAIYVIMHGRHSEGEKRMLIRSTVGGRNTLRGLLFNR</sequence>
<evidence type="ECO:0000313" key="1">
    <source>
        <dbReference type="EMBL" id="KMW59258.1"/>
    </source>
</evidence>
<keyword evidence="2" id="KW-1185">Reference proteome</keyword>
<accession>A0A0J9H0J7</accession>
<dbReference type="Proteomes" id="UP000037178">
    <property type="component" value="Unassembled WGS sequence"/>
</dbReference>
<dbReference type="STRING" id="1675527.AIOL_004239"/>
<comment type="caution">
    <text evidence="1">The sequence shown here is derived from an EMBL/GenBank/DDBJ whole genome shotgun (WGS) entry which is preliminary data.</text>
</comment>
<dbReference type="PATRIC" id="fig|1675527.3.peg.4440"/>